<dbReference type="Pfam" id="PF01494">
    <property type="entry name" value="FAD_binding_3"/>
    <property type="match status" value="1"/>
</dbReference>
<evidence type="ECO:0000313" key="2">
    <source>
        <dbReference type="EMBL" id="PWR14679.1"/>
    </source>
</evidence>
<sequence>MTLDVVIVGAGPNGLLLACELRLAGVPVLCWNAAPGSAASRAPTA</sequence>
<dbReference type="SUPFAM" id="SSF51905">
    <property type="entry name" value="FAD/NAD(P)-binding domain"/>
    <property type="match status" value="1"/>
</dbReference>
<gene>
    <name evidence="2" type="ORF">DKT69_15130</name>
</gene>
<proteinExistence type="predicted"/>
<dbReference type="Proteomes" id="UP000246050">
    <property type="component" value="Unassembled WGS sequence"/>
</dbReference>
<evidence type="ECO:0000259" key="1">
    <source>
        <dbReference type="Pfam" id="PF01494"/>
    </source>
</evidence>
<accession>A0A317DIV5</accession>
<dbReference type="InterPro" id="IPR002938">
    <property type="entry name" value="FAD-bd"/>
</dbReference>
<name>A0A317DIV5_9ACTN</name>
<reference evidence="2 3" key="1">
    <citation type="submission" date="2018-05" db="EMBL/GenBank/DDBJ databases">
        <title>Micromonosporas from Atacama Desert.</title>
        <authorList>
            <person name="Carro L."/>
            <person name="Golinska P."/>
            <person name="Klenk H.-P."/>
            <person name="Goodfellow M."/>
        </authorList>
    </citation>
    <scope>NUCLEOTIDE SEQUENCE [LARGE SCALE GENOMIC DNA]</scope>
    <source>
        <strain evidence="2 3">4G51</strain>
    </source>
</reference>
<protein>
    <recommendedName>
        <fullName evidence="1">FAD-binding domain-containing protein</fullName>
    </recommendedName>
</protein>
<dbReference type="AlphaFoldDB" id="A0A317DIV5"/>
<feature type="domain" description="FAD-binding" evidence="1">
    <location>
        <begin position="3"/>
        <end position="32"/>
    </location>
</feature>
<organism evidence="2 3">
    <name type="scientific">Micromonospora sicca</name>
    <dbReference type="NCBI Taxonomy" id="2202420"/>
    <lineage>
        <taxon>Bacteria</taxon>
        <taxon>Bacillati</taxon>
        <taxon>Actinomycetota</taxon>
        <taxon>Actinomycetes</taxon>
        <taxon>Micromonosporales</taxon>
        <taxon>Micromonosporaceae</taxon>
        <taxon>Micromonospora</taxon>
    </lineage>
</organism>
<evidence type="ECO:0000313" key="3">
    <source>
        <dbReference type="Proteomes" id="UP000246050"/>
    </source>
</evidence>
<dbReference type="GO" id="GO:0071949">
    <property type="term" value="F:FAD binding"/>
    <property type="evidence" value="ECO:0007669"/>
    <property type="project" value="InterPro"/>
</dbReference>
<dbReference type="Gene3D" id="3.50.50.60">
    <property type="entry name" value="FAD/NAD(P)-binding domain"/>
    <property type="match status" value="1"/>
</dbReference>
<comment type="caution">
    <text evidence="2">The sequence shown here is derived from an EMBL/GenBank/DDBJ whole genome shotgun (WGS) entry which is preliminary data.</text>
</comment>
<dbReference type="EMBL" id="QGKS01000221">
    <property type="protein sequence ID" value="PWR14679.1"/>
    <property type="molecule type" value="Genomic_DNA"/>
</dbReference>
<dbReference type="OrthoDB" id="9778740at2"/>
<dbReference type="InterPro" id="IPR036188">
    <property type="entry name" value="FAD/NAD-bd_sf"/>
</dbReference>